<evidence type="ECO:0000256" key="4">
    <source>
        <dbReference type="ARBA" id="ARBA00007056"/>
    </source>
</evidence>
<keyword evidence="9" id="KW-0378">Hydrolase</keyword>
<dbReference type="InterPro" id="IPR036444">
    <property type="entry name" value="PLipase_A2_dom_sf"/>
</dbReference>
<dbReference type="InterPro" id="IPR033113">
    <property type="entry name" value="PLA2_histidine"/>
</dbReference>
<evidence type="ECO:0000256" key="7">
    <source>
        <dbReference type="ARBA" id="ARBA00022723"/>
    </source>
</evidence>
<gene>
    <name evidence="18" type="primary">PLA2G12A</name>
</gene>
<evidence type="ECO:0000256" key="14">
    <source>
        <dbReference type="ARBA" id="ARBA00070731"/>
    </source>
</evidence>
<comment type="cofactor">
    <cofactor evidence="1">
        <name>Ca(2+)</name>
        <dbReference type="ChEBI" id="CHEBI:29108"/>
    </cofactor>
</comment>
<evidence type="ECO:0000313" key="18">
    <source>
        <dbReference type="RefSeq" id="XP_044941488.1"/>
    </source>
</evidence>
<dbReference type="PANTHER" id="PTHR12824:SF7">
    <property type="entry name" value="GROUP XIIA SECRETORY PHOSPHOLIPASE A2"/>
    <property type="match status" value="1"/>
</dbReference>
<evidence type="ECO:0000256" key="12">
    <source>
        <dbReference type="ARBA" id="ARBA00023098"/>
    </source>
</evidence>
<dbReference type="GO" id="GO:0005576">
    <property type="term" value="C:extracellular region"/>
    <property type="evidence" value="ECO:0007669"/>
    <property type="project" value="UniProtKB-SubCell"/>
</dbReference>
<evidence type="ECO:0000256" key="2">
    <source>
        <dbReference type="ARBA" id="ARBA00004496"/>
    </source>
</evidence>
<keyword evidence="10" id="KW-0106">Calcium</keyword>
<dbReference type="AlphaFoldDB" id="A0A8U0V7E2"/>
<dbReference type="SUPFAM" id="SSF48619">
    <property type="entry name" value="Phospholipase A2, PLA2"/>
    <property type="match status" value="1"/>
</dbReference>
<evidence type="ECO:0000256" key="16">
    <source>
        <dbReference type="SAM" id="SignalP"/>
    </source>
</evidence>
<dbReference type="FunFam" id="1.20.90.10:FF:000004">
    <property type="entry name" value="Group XIIA secretory phospholipase A2"/>
    <property type="match status" value="1"/>
</dbReference>
<proteinExistence type="inferred from homology"/>
<evidence type="ECO:0000313" key="17">
    <source>
        <dbReference type="Proteomes" id="UP000000715"/>
    </source>
</evidence>
<dbReference type="Proteomes" id="UP000000715">
    <property type="component" value="Unplaced"/>
</dbReference>
<dbReference type="GO" id="GO:0004623">
    <property type="term" value="F:phospholipase A2 activity"/>
    <property type="evidence" value="ECO:0007669"/>
    <property type="project" value="InterPro"/>
</dbReference>
<dbReference type="GO" id="GO:0050482">
    <property type="term" value="P:arachidonate secretion"/>
    <property type="evidence" value="ECO:0007669"/>
    <property type="project" value="InterPro"/>
</dbReference>
<name>A0A8U0V7E2_MUSPF</name>
<dbReference type="Gene3D" id="1.20.90.10">
    <property type="entry name" value="Phospholipase A2 domain"/>
    <property type="match status" value="1"/>
</dbReference>
<dbReference type="InterPro" id="IPR010711">
    <property type="entry name" value="PLA2G12"/>
</dbReference>
<dbReference type="PANTHER" id="PTHR12824">
    <property type="entry name" value="GROUP XII SECRETORY PHOSPHOLIPASE A2 FAMILY MEMBER"/>
    <property type="match status" value="1"/>
</dbReference>
<evidence type="ECO:0000256" key="1">
    <source>
        <dbReference type="ARBA" id="ARBA00001913"/>
    </source>
</evidence>
<evidence type="ECO:0000256" key="3">
    <source>
        <dbReference type="ARBA" id="ARBA00004613"/>
    </source>
</evidence>
<evidence type="ECO:0000256" key="15">
    <source>
        <dbReference type="ARBA" id="ARBA00080187"/>
    </source>
</evidence>
<reference evidence="18" key="1">
    <citation type="submission" date="2025-08" db="UniProtKB">
        <authorList>
            <consortium name="RefSeq"/>
        </authorList>
    </citation>
    <scope>IDENTIFICATION</scope>
    <source>
        <tissue evidence="18">Brain</tissue>
    </source>
</reference>
<keyword evidence="7" id="KW-0479">Metal-binding</keyword>
<keyword evidence="11" id="KW-0442">Lipid degradation</keyword>
<dbReference type="RefSeq" id="XP_044941488.1">
    <property type="nucleotide sequence ID" value="XM_045085553.1"/>
</dbReference>
<keyword evidence="12" id="KW-0443">Lipid metabolism</keyword>
<organism evidence="17 18">
    <name type="scientific">Mustela putorius furo</name>
    <name type="common">European domestic ferret</name>
    <name type="synonym">Mustela furo</name>
    <dbReference type="NCBI Taxonomy" id="9669"/>
    <lineage>
        <taxon>Eukaryota</taxon>
        <taxon>Metazoa</taxon>
        <taxon>Chordata</taxon>
        <taxon>Craniata</taxon>
        <taxon>Vertebrata</taxon>
        <taxon>Euteleostomi</taxon>
        <taxon>Mammalia</taxon>
        <taxon>Eutheria</taxon>
        <taxon>Laurasiatheria</taxon>
        <taxon>Carnivora</taxon>
        <taxon>Caniformia</taxon>
        <taxon>Musteloidea</taxon>
        <taxon>Mustelidae</taxon>
        <taxon>Mustelinae</taxon>
        <taxon>Mustela</taxon>
    </lineage>
</organism>
<dbReference type="GO" id="GO:0016042">
    <property type="term" value="P:lipid catabolic process"/>
    <property type="evidence" value="ECO:0007669"/>
    <property type="project" value="UniProtKB-KW"/>
</dbReference>
<evidence type="ECO:0000256" key="13">
    <source>
        <dbReference type="ARBA" id="ARBA00055247"/>
    </source>
</evidence>
<dbReference type="CTD" id="81579"/>
<feature type="signal peptide" evidence="16">
    <location>
        <begin position="1"/>
        <end position="23"/>
    </location>
</feature>
<comment type="function">
    <text evidence="13">PA2 catalyzes the calcium-dependent hydrolysis of the 2-acyl groups in 3-sn-phosphoglycerides. Does not exhibit detectable activity toward sn-2-arachidonoyl- or linoleoyl-phosphatidylcholine or -phosphatidylethanolamine.</text>
</comment>
<keyword evidence="6" id="KW-0964">Secreted</keyword>
<feature type="chain" id="PRO_5035719480" description="Group XIIA secretory phospholipase A2" evidence="16">
    <location>
        <begin position="24"/>
        <end position="174"/>
    </location>
</feature>
<dbReference type="Pfam" id="PF06951">
    <property type="entry name" value="PLA2G12"/>
    <property type="match status" value="1"/>
</dbReference>
<protein>
    <recommendedName>
        <fullName evidence="14">Group XIIA secretory phospholipase A2</fullName>
    </recommendedName>
    <alternativeName>
        <fullName evidence="15">Phosphatidylcholine 2-acylhydrolase 12A</fullName>
    </alternativeName>
</protein>
<dbReference type="GO" id="GO:0005509">
    <property type="term" value="F:calcium ion binding"/>
    <property type="evidence" value="ECO:0007669"/>
    <property type="project" value="InterPro"/>
</dbReference>
<evidence type="ECO:0000256" key="5">
    <source>
        <dbReference type="ARBA" id="ARBA00022490"/>
    </source>
</evidence>
<comment type="subcellular location">
    <subcellularLocation>
        <location evidence="2">Cytoplasm</location>
    </subcellularLocation>
    <subcellularLocation>
        <location evidence="3">Secreted</location>
    </subcellularLocation>
</comment>
<evidence type="ECO:0000256" key="10">
    <source>
        <dbReference type="ARBA" id="ARBA00022837"/>
    </source>
</evidence>
<keyword evidence="8 16" id="KW-0732">Signal</keyword>
<dbReference type="GeneID" id="101685270"/>
<keyword evidence="17" id="KW-1185">Reference proteome</keyword>
<dbReference type="GO" id="GO:0006644">
    <property type="term" value="P:phospholipid metabolic process"/>
    <property type="evidence" value="ECO:0007669"/>
    <property type="project" value="InterPro"/>
</dbReference>
<keyword evidence="5" id="KW-0963">Cytoplasm</keyword>
<comment type="similarity">
    <text evidence="4">Belongs to the phospholipase A2 family.</text>
</comment>
<evidence type="ECO:0000256" key="11">
    <source>
        <dbReference type="ARBA" id="ARBA00022963"/>
    </source>
</evidence>
<dbReference type="PROSITE" id="PS00118">
    <property type="entry name" value="PA2_HIS"/>
    <property type="match status" value="1"/>
</dbReference>
<evidence type="ECO:0000256" key="9">
    <source>
        <dbReference type="ARBA" id="ARBA00022801"/>
    </source>
</evidence>
<evidence type="ECO:0000256" key="8">
    <source>
        <dbReference type="ARBA" id="ARBA00022729"/>
    </source>
</evidence>
<dbReference type="GO" id="GO:0005737">
    <property type="term" value="C:cytoplasm"/>
    <property type="evidence" value="ECO:0007669"/>
    <property type="project" value="UniProtKB-SubCell"/>
</dbReference>
<evidence type="ECO:0000256" key="6">
    <source>
        <dbReference type="ARBA" id="ARBA00022525"/>
    </source>
</evidence>
<accession>A0A8U0V7E2</accession>
<sequence>MALLPRHALAFVLLLFVPAALRCQEQAQTTDWRATLKTIRNGVHKIDTYLNAALDLLGGEDGLCQYKCNDGSKPFPRYGYKPSPPNGCGSPLFGVHLNIGIPSLTKCCNQHDRCYETCGKSKNDCDEEFQYCLSKICRDVQKTLGLAQHVQGSPKPPPDLLGGLTGFSKYSFSE</sequence>